<dbReference type="NCBIfam" id="NF033788">
    <property type="entry name" value="HTH_metalloreg"/>
    <property type="match status" value="1"/>
</dbReference>
<evidence type="ECO:0000256" key="3">
    <source>
        <dbReference type="ARBA" id="ARBA00023163"/>
    </source>
</evidence>
<dbReference type="PANTHER" id="PTHR33154:SF33">
    <property type="entry name" value="TRANSCRIPTIONAL REPRESSOR SDPR"/>
    <property type="match status" value="1"/>
</dbReference>
<dbReference type="PATRIC" id="fig|45074.5.peg.4462"/>
<dbReference type="EMBL" id="LNYU01000091">
    <property type="protein sequence ID" value="KTD53744.1"/>
    <property type="molecule type" value="Genomic_DNA"/>
</dbReference>
<dbReference type="Pfam" id="PF01022">
    <property type="entry name" value="HTH_5"/>
    <property type="match status" value="1"/>
</dbReference>
<dbReference type="STRING" id="45074.Lsan_4154"/>
<dbReference type="SUPFAM" id="SSF46785">
    <property type="entry name" value="Winged helix' DNA-binding domain"/>
    <property type="match status" value="1"/>
</dbReference>
<accession>A0A0W0YAA9</accession>
<dbReference type="InterPro" id="IPR036388">
    <property type="entry name" value="WH-like_DNA-bd_sf"/>
</dbReference>
<sequence length="121" mass="14155">MWFTLISVKQFDISRNLDILIYMNRLIVLKALSNKNRLQILEWLKEPSKHFTSSHCDVSTDGVCVGLIEQKIGLSQSTVSQYLLQLQQAGLIIMERRGQWTYYKLNKPFISEFMDQLKNTL</sequence>
<dbReference type="AlphaFoldDB" id="A0A0W0YAA9"/>
<dbReference type="Proteomes" id="UP000054703">
    <property type="component" value="Unassembled WGS sequence"/>
</dbReference>
<dbReference type="GO" id="GO:0003677">
    <property type="term" value="F:DNA binding"/>
    <property type="evidence" value="ECO:0007669"/>
    <property type="project" value="UniProtKB-KW"/>
</dbReference>
<name>A0A0W0YAA9_9GAMM</name>
<dbReference type="InterPro" id="IPR001845">
    <property type="entry name" value="HTH_ArsR_DNA-bd_dom"/>
</dbReference>
<proteinExistence type="predicted"/>
<reference evidence="5 6" key="1">
    <citation type="submission" date="2015-11" db="EMBL/GenBank/DDBJ databases">
        <title>Genomic analysis of 38 Legionella species identifies large and diverse effector repertoires.</title>
        <authorList>
            <person name="Burstein D."/>
            <person name="Amaro F."/>
            <person name="Zusman T."/>
            <person name="Lifshitz Z."/>
            <person name="Cohen O."/>
            <person name="Gilbert J.A."/>
            <person name="Pupko T."/>
            <person name="Shuman H.A."/>
            <person name="Segal G."/>
        </authorList>
    </citation>
    <scope>NUCLEOTIDE SEQUENCE [LARGE SCALE GENOMIC DNA]</scope>
    <source>
        <strain evidence="5 6">SC-63-C7</strain>
    </source>
</reference>
<keyword evidence="2" id="KW-0238">DNA-binding</keyword>
<dbReference type="GO" id="GO:0003700">
    <property type="term" value="F:DNA-binding transcription factor activity"/>
    <property type="evidence" value="ECO:0007669"/>
    <property type="project" value="InterPro"/>
</dbReference>
<keyword evidence="6" id="KW-1185">Reference proteome</keyword>
<comment type="caution">
    <text evidence="5">The sequence shown here is derived from an EMBL/GenBank/DDBJ whole genome shotgun (WGS) entry which is preliminary data.</text>
</comment>
<feature type="domain" description="HTH arsR-type" evidence="4">
    <location>
        <begin position="17"/>
        <end position="121"/>
    </location>
</feature>
<dbReference type="SMART" id="SM00418">
    <property type="entry name" value="HTH_ARSR"/>
    <property type="match status" value="1"/>
</dbReference>
<evidence type="ECO:0000256" key="1">
    <source>
        <dbReference type="ARBA" id="ARBA00023015"/>
    </source>
</evidence>
<gene>
    <name evidence="5" type="ORF">Lsan_4154</name>
</gene>
<evidence type="ECO:0000313" key="5">
    <source>
        <dbReference type="EMBL" id="KTD53744.1"/>
    </source>
</evidence>
<dbReference type="InterPro" id="IPR011991">
    <property type="entry name" value="ArsR-like_HTH"/>
</dbReference>
<dbReference type="CDD" id="cd00090">
    <property type="entry name" value="HTH_ARSR"/>
    <property type="match status" value="1"/>
</dbReference>
<protein>
    <submittedName>
        <fullName evidence="5">Transcriptional regulator, ArsR family</fullName>
    </submittedName>
</protein>
<dbReference type="InterPro" id="IPR036390">
    <property type="entry name" value="WH_DNA-bd_sf"/>
</dbReference>
<dbReference type="InterPro" id="IPR051081">
    <property type="entry name" value="HTH_MetalResp_TranReg"/>
</dbReference>
<evidence type="ECO:0000313" key="6">
    <source>
        <dbReference type="Proteomes" id="UP000054703"/>
    </source>
</evidence>
<dbReference type="PROSITE" id="PS50987">
    <property type="entry name" value="HTH_ARSR_2"/>
    <property type="match status" value="1"/>
</dbReference>
<dbReference type="Gene3D" id="1.10.10.10">
    <property type="entry name" value="Winged helix-like DNA-binding domain superfamily/Winged helix DNA-binding domain"/>
    <property type="match status" value="1"/>
</dbReference>
<evidence type="ECO:0000259" key="4">
    <source>
        <dbReference type="PROSITE" id="PS50987"/>
    </source>
</evidence>
<dbReference type="PANTHER" id="PTHR33154">
    <property type="entry name" value="TRANSCRIPTIONAL REGULATOR, ARSR FAMILY"/>
    <property type="match status" value="1"/>
</dbReference>
<organism evidence="5 6">
    <name type="scientific">Legionella santicrucis</name>
    <dbReference type="NCBI Taxonomy" id="45074"/>
    <lineage>
        <taxon>Bacteria</taxon>
        <taxon>Pseudomonadati</taxon>
        <taxon>Pseudomonadota</taxon>
        <taxon>Gammaproteobacteria</taxon>
        <taxon>Legionellales</taxon>
        <taxon>Legionellaceae</taxon>
        <taxon>Legionella</taxon>
    </lineage>
</organism>
<keyword evidence="1" id="KW-0805">Transcription regulation</keyword>
<keyword evidence="3" id="KW-0804">Transcription</keyword>
<evidence type="ECO:0000256" key="2">
    <source>
        <dbReference type="ARBA" id="ARBA00023125"/>
    </source>
</evidence>